<accession>A0A543AW45</accession>
<evidence type="ECO:0000313" key="2">
    <source>
        <dbReference type="Proteomes" id="UP000317043"/>
    </source>
</evidence>
<organism evidence="1 2">
    <name type="scientific">Stackebrandtia endophytica</name>
    <dbReference type="NCBI Taxonomy" id="1496996"/>
    <lineage>
        <taxon>Bacteria</taxon>
        <taxon>Bacillati</taxon>
        <taxon>Actinomycetota</taxon>
        <taxon>Actinomycetes</taxon>
        <taxon>Glycomycetales</taxon>
        <taxon>Glycomycetaceae</taxon>
        <taxon>Stackebrandtia</taxon>
    </lineage>
</organism>
<proteinExistence type="predicted"/>
<name>A0A543AW45_9ACTN</name>
<dbReference type="AlphaFoldDB" id="A0A543AW45"/>
<comment type="caution">
    <text evidence="1">The sequence shown here is derived from an EMBL/GenBank/DDBJ whole genome shotgun (WGS) entry which is preliminary data.</text>
</comment>
<evidence type="ECO:0000313" key="1">
    <source>
        <dbReference type="EMBL" id="TQL76807.1"/>
    </source>
</evidence>
<dbReference type="EMBL" id="VFOW01000001">
    <property type="protein sequence ID" value="TQL76807.1"/>
    <property type="molecule type" value="Genomic_DNA"/>
</dbReference>
<sequence>MPTNNRHTFLKGWPQASTPGSYRGAQRIPSAIAQHWVTENGSIALVFPDQNYIYSTVRPYWIKALPDVDAIVVVALDFDDTGPALFAYQQSTQATTEPRWPALARALGRAAPYWPSSMRRLDAIAEWRPHHPQRELAAHPGFDLGIITSLALSFEDLSDAAPQTLMNLARTWQHEAADNANSDIRLAAAAGNDHIVFPAVPMATPLARPEDVSEPIRRAAWATIMDRTDDLAFDAVAIAMDRASADLPFRSFTDIHPDDPILAGWSDRLTPTQRTAAFYTLGPDPDDQLLLDPATDAIAVRRQDGNIRAINPGSLPTAEPLSEVILSPIGTVWIRVKNGAVYLAPQQQPGSAGETRAEPAAQP</sequence>
<protein>
    <submittedName>
        <fullName evidence="1">Uncharacterized protein</fullName>
    </submittedName>
</protein>
<reference evidence="1 2" key="1">
    <citation type="submission" date="2019-06" db="EMBL/GenBank/DDBJ databases">
        <title>Sequencing the genomes of 1000 actinobacteria strains.</title>
        <authorList>
            <person name="Klenk H.-P."/>
        </authorList>
    </citation>
    <scope>NUCLEOTIDE SEQUENCE [LARGE SCALE GENOMIC DNA]</scope>
    <source>
        <strain evidence="1 2">DSM 45928</strain>
    </source>
</reference>
<keyword evidence="2" id="KW-1185">Reference proteome</keyword>
<gene>
    <name evidence="1" type="ORF">FB566_2344</name>
</gene>
<dbReference type="Proteomes" id="UP000317043">
    <property type="component" value="Unassembled WGS sequence"/>
</dbReference>
<dbReference type="InParanoid" id="A0A543AW45"/>